<dbReference type="Pfam" id="PF11776">
    <property type="entry name" value="RcnB"/>
    <property type="match status" value="1"/>
</dbReference>
<accession>A0ABW4N5S7</accession>
<reference evidence="3" key="1">
    <citation type="journal article" date="2019" name="Int. J. Syst. Evol. Microbiol.">
        <title>The Global Catalogue of Microorganisms (GCM) 10K type strain sequencing project: providing services to taxonomists for standard genome sequencing and annotation.</title>
        <authorList>
            <consortium name="The Broad Institute Genomics Platform"/>
            <consortium name="The Broad Institute Genome Sequencing Center for Infectious Disease"/>
            <person name="Wu L."/>
            <person name="Ma J."/>
        </authorList>
    </citation>
    <scope>NUCLEOTIDE SEQUENCE [LARGE SCALE GENOMIC DNA]</scope>
    <source>
        <strain evidence="3">DFY28</strain>
    </source>
</reference>
<evidence type="ECO:0000313" key="2">
    <source>
        <dbReference type="EMBL" id="MFD1785474.1"/>
    </source>
</evidence>
<dbReference type="Gene3D" id="3.10.450.160">
    <property type="entry name" value="inner membrane protein cigr"/>
    <property type="match status" value="1"/>
</dbReference>
<comment type="caution">
    <text evidence="2">The sequence shown here is derived from an EMBL/GenBank/DDBJ whole genome shotgun (WGS) entry which is preliminary data.</text>
</comment>
<keyword evidence="3" id="KW-1185">Reference proteome</keyword>
<dbReference type="Proteomes" id="UP001597237">
    <property type="component" value="Unassembled WGS sequence"/>
</dbReference>
<gene>
    <name evidence="2" type="ORF">ACFSC0_18890</name>
</gene>
<proteinExistence type="predicted"/>
<dbReference type="RefSeq" id="WP_377281535.1">
    <property type="nucleotide sequence ID" value="NZ_JBHRSI010000004.1"/>
</dbReference>
<dbReference type="EMBL" id="JBHUEY010000006">
    <property type="protein sequence ID" value="MFD1785474.1"/>
    <property type="molecule type" value="Genomic_DNA"/>
</dbReference>
<sequence length="103" mass="11517">MAALMIAAAPAVADPGNGKGHGKAHGAKSHPHGMPPGQAKKIWERGQRLPAHYISAPYYVNDYSRYDLPPPPPQYRYVYVEERVYLVDPKTQLIRDVLNVLIR</sequence>
<evidence type="ECO:0000313" key="3">
    <source>
        <dbReference type="Proteomes" id="UP001597237"/>
    </source>
</evidence>
<name>A0ABW4N5S7_9CAUL</name>
<protein>
    <submittedName>
        <fullName evidence="2">RcnB family protein</fullName>
    </submittedName>
</protein>
<feature type="region of interest" description="Disordered" evidence="1">
    <location>
        <begin position="10"/>
        <end position="39"/>
    </location>
</feature>
<evidence type="ECO:0000256" key="1">
    <source>
        <dbReference type="SAM" id="MobiDB-lite"/>
    </source>
</evidence>
<organism evidence="2 3">
    <name type="scientific">Phenylobacterium terrae</name>
    <dbReference type="NCBI Taxonomy" id="2665495"/>
    <lineage>
        <taxon>Bacteria</taxon>
        <taxon>Pseudomonadati</taxon>
        <taxon>Pseudomonadota</taxon>
        <taxon>Alphaproteobacteria</taxon>
        <taxon>Caulobacterales</taxon>
        <taxon>Caulobacteraceae</taxon>
        <taxon>Phenylobacterium</taxon>
    </lineage>
</organism>
<dbReference type="InterPro" id="IPR024572">
    <property type="entry name" value="RcnB"/>
</dbReference>
<feature type="compositionally biased region" description="Basic residues" evidence="1">
    <location>
        <begin position="20"/>
        <end position="31"/>
    </location>
</feature>